<proteinExistence type="inferred from homology"/>
<keyword evidence="4" id="KW-0732">Signal</keyword>
<dbReference type="GO" id="GO:0008083">
    <property type="term" value="F:growth factor activity"/>
    <property type="evidence" value="ECO:0007669"/>
    <property type="project" value="UniProtKB-KW"/>
</dbReference>
<dbReference type="OrthoDB" id="5987191at2759"/>
<dbReference type="PRINTS" id="PR00669">
    <property type="entry name" value="INHIBINA"/>
</dbReference>
<evidence type="ECO:0000256" key="4">
    <source>
        <dbReference type="ARBA" id="ARBA00022729"/>
    </source>
</evidence>
<dbReference type="SUPFAM" id="SSF57501">
    <property type="entry name" value="Cystine-knot cytokines"/>
    <property type="match status" value="1"/>
</dbReference>
<evidence type="ECO:0000313" key="12">
    <source>
        <dbReference type="Proteomes" id="UP000186922"/>
    </source>
</evidence>
<comment type="similarity">
    <text evidence="2 8">Belongs to the TGF-beta family.</text>
</comment>
<dbReference type="GO" id="GO:0005615">
    <property type="term" value="C:extracellular space"/>
    <property type="evidence" value="ECO:0007669"/>
    <property type="project" value="TreeGrafter"/>
</dbReference>
<keyword evidence="5 8" id="KW-0339">Growth factor</keyword>
<evidence type="ECO:0000256" key="9">
    <source>
        <dbReference type="SAM" id="MobiDB-lite"/>
    </source>
</evidence>
<feature type="domain" description="TGF-beta family profile" evidence="10">
    <location>
        <begin position="381"/>
        <end position="500"/>
    </location>
</feature>
<dbReference type="Gene3D" id="2.10.90.10">
    <property type="entry name" value="Cystine-knot cytokines"/>
    <property type="match status" value="1"/>
</dbReference>
<sequence>MDLFYFRSRLRKSWLSWILSILTVCWRIRSVLPDPSAATAQSGLSHAAVPPRTSGQYFPSDSHETIPPPPRLDREKIKKVEATFLNLLGMKSRPKLTYEKQHIPAVMLELYQQQMRRHLPQNTNGESVNVVTKAKKKKKVAEHVWNTVRHYPHVQDVEEEQLRLDEMEGHKEFLWFNMSNIPLDDEIKVAELRLFVDSTWSNSLPLDTDVTQSTSSSDASNALRHNRRLLLRVHEILEVIDGEVITRPLDSRLVDVTNRSKTIVLDILPAVQRWQLSPSDNRGLDIEILTPDGRPLHHEIFSEEAIEMVNPLRTRRMRRSIGENQTEGESRRPVMMKNTYPDQNSVSPSDALQPVKRWHSPKDKQPHVLVYSDDVRAIKARGDKTRKAPFRAPRRKNTCKRHPMTVIFEEVGWDDWIIQPYQYEAFFCAGECTFPFADHINASNHATIQSLVHNANFQIVPKPCCIPTDMRPMTLMYNDEGGTLSVKNYEDMIVEGCGCR</sequence>
<dbReference type="PANTHER" id="PTHR11848:SF263">
    <property type="entry name" value="PROTEIN DECAPENTAPLEGIC"/>
    <property type="match status" value="1"/>
</dbReference>
<dbReference type="InterPro" id="IPR015615">
    <property type="entry name" value="TGF-beta-rel"/>
</dbReference>
<dbReference type="InterPro" id="IPR029034">
    <property type="entry name" value="Cystine-knot_cytokine"/>
</dbReference>
<dbReference type="FunFam" id="2.10.90.10:FF:000001">
    <property type="entry name" value="Bone morphogenetic protein 4"/>
    <property type="match status" value="1"/>
</dbReference>
<evidence type="ECO:0000256" key="2">
    <source>
        <dbReference type="ARBA" id="ARBA00006656"/>
    </source>
</evidence>
<dbReference type="SMART" id="SM00204">
    <property type="entry name" value="TGFB"/>
    <property type="match status" value="1"/>
</dbReference>
<keyword evidence="3" id="KW-0964">Secreted</keyword>
<dbReference type="Pfam" id="PF00688">
    <property type="entry name" value="TGFb_propeptide"/>
    <property type="match status" value="1"/>
</dbReference>
<dbReference type="Proteomes" id="UP000186922">
    <property type="component" value="Unassembled WGS sequence"/>
</dbReference>
<evidence type="ECO:0000256" key="1">
    <source>
        <dbReference type="ARBA" id="ARBA00004613"/>
    </source>
</evidence>
<dbReference type="InterPro" id="IPR017948">
    <property type="entry name" value="TGFb_CS"/>
</dbReference>
<evidence type="ECO:0000256" key="3">
    <source>
        <dbReference type="ARBA" id="ARBA00022525"/>
    </source>
</evidence>
<dbReference type="InterPro" id="IPR001839">
    <property type="entry name" value="TGF-b_C"/>
</dbReference>
<evidence type="ECO:0000256" key="5">
    <source>
        <dbReference type="ARBA" id="ARBA00023030"/>
    </source>
</evidence>
<dbReference type="Pfam" id="PF00019">
    <property type="entry name" value="TGF_beta"/>
    <property type="match status" value="1"/>
</dbReference>
<name>A0A1D1VGE1_RAMVA</name>
<gene>
    <name evidence="11" type="primary">RvY_11505-1</name>
    <name evidence="11" type="synonym">RvY_11505.1</name>
    <name evidence="11" type="ORF">RvY_11505</name>
</gene>
<dbReference type="InterPro" id="IPR001111">
    <property type="entry name" value="TGF-b_propeptide"/>
</dbReference>
<dbReference type="PROSITE" id="PS51362">
    <property type="entry name" value="TGF_BETA_2"/>
    <property type="match status" value="1"/>
</dbReference>
<evidence type="ECO:0000256" key="8">
    <source>
        <dbReference type="RuleBase" id="RU000354"/>
    </source>
</evidence>
<evidence type="ECO:0000256" key="7">
    <source>
        <dbReference type="ARBA" id="ARBA00023180"/>
    </source>
</evidence>
<keyword evidence="7" id="KW-0325">Glycoprotein</keyword>
<dbReference type="GO" id="GO:0005125">
    <property type="term" value="F:cytokine activity"/>
    <property type="evidence" value="ECO:0007669"/>
    <property type="project" value="TreeGrafter"/>
</dbReference>
<dbReference type="STRING" id="947166.A0A1D1VGE1"/>
<reference evidence="11 12" key="1">
    <citation type="journal article" date="2016" name="Nat. Commun.">
        <title>Extremotolerant tardigrade genome and improved radiotolerance of human cultured cells by tardigrade-unique protein.</title>
        <authorList>
            <person name="Hashimoto T."/>
            <person name="Horikawa D.D."/>
            <person name="Saito Y."/>
            <person name="Kuwahara H."/>
            <person name="Kozuka-Hata H."/>
            <person name="Shin-I T."/>
            <person name="Minakuchi Y."/>
            <person name="Ohishi K."/>
            <person name="Motoyama A."/>
            <person name="Aizu T."/>
            <person name="Enomoto A."/>
            <person name="Kondo K."/>
            <person name="Tanaka S."/>
            <person name="Hara Y."/>
            <person name="Koshikawa S."/>
            <person name="Sagara H."/>
            <person name="Miura T."/>
            <person name="Yokobori S."/>
            <person name="Miyagawa K."/>
            <person name="Suzuki Y."/>
            <person name="Kubo T."/>
            <person name="Oyama M."/>
            <person name="Kohara Y."/>
            <person name="Fujiyama A."/>
            <person name="Arakawa K."/>
            <person name="Katayama T."/>
            <person name="Toyoda A."/>
            <person name="Kunieda T."/>
        </authorList>
    </citation>
    <scope>NUCLEOTIDE SEQUENCE [LARGE SCALE GENOMIC DNA]</scope>
    <source>
        <strain evidence="11 12">YOKOZUNA-1</strain>
    </source>
</reference>
<evidence type="ECO:0000256" key="6">
    <source>
        <dbReference type="ARBA" id="ARBA00023157"/>
    </source>
</evidence>
<keyword evidence="6" id="KW-1015">Disulfide bond</keyword>
<organism evidence="11 12">
    <name type="scientific">Ramazzottius varieornatus</name>
    <name type="common">Water bear</name>
    <name type="synonym">Tardigrade</name>
    <dbReference type="NCBI Taxonomy" id="947166"/>
    <lineage>
        <taxon>Eukaryota</taxon>
        <taxon>Metazoa</taxon>
        <taxon>Ecdysozoa</taxon>
        <taxon>Tardigrada</taxon>
        <taxon>Eutardigrada</taxon>
        <taxon>Parachela</taxon>
        <taxon>Hypsibioidea</taxon>
        <taxon>Ramazzottiidae</taxon>
        <taxon>Ramazzottius</taxon>
    </lineage>
</organism>
<keyword evidence="12" id="KW-1185">Reference proteome</keyword>
<dbReference type="PROSITE" id="PS00250">
    <property type="entry name" value="TGF_BETA_1"/>
    <property type="match status" value="1"/>
</dbReference>
<dbReference type="EMBL" id="BDGG01000006">
    <property type="protein sequence ID" value="GAV00692.1"/>
    <property type="molecule type" value="Genomic_DNA"/>
</dbReference>
<dbReference type="AlphaFoldDB" id="A0A1D1VGE1"/>
<comment type="subcellular location">
    <subcellularLocation>
        <location evidence="1">Secreted</location>
    </subcellularLocation>
</comment>
<feature type="region of interest" description="Disordered" evidence="9">
    <location>
        <begin position="41"/>
        <end position="72"/>
    </location>
</feature>
<accession>A0A1D1VGE1</accession>
<dbReference type="CDD" id="cd13761">
    <property type="entry name" value="TGF_beta_BMP5_like"/>
    <property type="match status" value="1"/>
</dbReference>
<comment type="caution">
    <text evidence="11">The sequence shown here is derived from an EMBL/GenBank/DDBJ whole genome shotgun (WGS) entry which is preliminary data.</text>
</comment>
<dbReference type="PANTHER" id="PTHR11848">
    <property type="entry name" value="TGF-BETA FAMILY"/>
    <property type="match status" value="1"/>
</dbReference>
<dbReference type="Gene3D" id="2.60.120.970">
    <property type="match status" value="1"/>
</dbReference>
<evidence type="ECO:0000259" key="10">
    <source>
        <dbReference type="PROSITE" id="PS51362"/>
    </source>
</evidence>
<protein>
    <recommendedName>
        <fullName evidence="10">TGF-beta family profile domain-containing protein</fullName>
    </recommendedName>
</protein>
<evidence type="ECO:0000313" key="11">
    <source>
        <dbReference type="EMBL" id="GAV00692.1"/>
    </source>
</evidence>